<evidence type="ECO:0000256" key="4">
    <source>
        <dbReference type="SAM" id="SignalP"/>
    </source>
</evidence>
<dbReference type="InterPro" id="IPR016186">
    <property type="entry name" value="C-type_lectin-like/link_sf"/>
</dbReference>
<feature type="disulfide bond" evidence="3">
    <location>
        <begin position="151"/>
        <end position="194"/>
    </location>
</feature>
<dbReference type="Proteomes" id="UP000596742">
    <property type="component" value="Unassembled WGS sequence"/>
</dbReference>
<evidence type="ECO:0000256" key="3">
    <source>
        <dbReference type="PROSITE-ProRule" id="PRU00302"/>
    </source>
</evidence>
<evidence type="ECO:0000259" key="5">
    <source>
        <dbReference type="PROSITE" id="PS50041"/>
    </source>
</evidence>
<gene>
    <name evidence="7" type="ORF">MGAL_10B049994</name>
</gene>
<dbReference type="SUPFAM" id="SSF57535">
    <property type="entry name" value="Complement control module/SCR domain"/>
    <property type="match status" value="1"/>
</dbReference>
<dbReference type="InterPro" id="IPR003609">
    <property type="entry name" value="Pan_app"/>
</dbReference>
<feature type="domain" description="C-type lectin" evidence="5">
    <location>
        <begin position="222"/>
        <end position="295"/>
    </location>
</feature>
<feature type="chain" id="PRO_5032437888" description="C-type lectin domain-containing protein" evidence="4">
    <location>
        <begin position="22"/>
        <end position="340"/>
    </location>
</feature>
<protein>
    <recommendedName>
        <fullName evidence="9">C-type lectin domain-containing protein</fullName>
    </recommendedName>
</protein>
<feature type="domain" description="Sushi" evidence="6">
    <location>
        <begin position="149"/>
        <end position="208"/>
    </location>
</feature>
<evidence type="ECO:0000313" key="7">
    <source>
        <dbReference type="EMBL" id="VDI05993.1"/>
    </source>
</evidence>
<dbReference type="CDD" id="cd00037">
    <property type="entry name" value="CLECT"/>
    <property type="match status" value="1"/>
</dbReference>
<evidence type="ECO:0008006" key="9">
    <source>
        <dbReference type="Google" id="ProtNLM"/>
    </source>
</evidence>
<proteinExistence type="predicted"/>
<organism evidence="7 8">
    <name type="scientific">Mytilus galloprovincialis</name>
    <name type="common">Mediterranean mussel</name>
    <dbReference type="NCBI Taxonomy" id="29158"/>
    <lineage>
        <taxon>Eukaryota</taxon>
        <taxon>Metazoa</taxon>
        <taxon>Spiralia</taxon>
        <taxon>Lophotrochozoa</taxon>
        <taxon>Mollusca</taxon>
        <taxon>Bivalvia</taxon>
        <taxon>Autobranchia</taxon>
        <taxon>Pteriomorphia</taxon>
        <taxon>Mytilida</taxon>
        <taxon>Mytiloidea</taxon>
        <taxon>Mytilidae</taxon>
        <taxon>Mytilinae</taxon>
        <taxon>Mytilus</taxon>
    </lineage>
</organism>
<dbReference type="CDD" id="cd00033">
    <property type="entry name" value="CCP"/>
    <property type="match status" value="1"/>
</dbReference>
<evidence type="ECO:0000256" key="2">
    <source>
        <dbReference type="ARBA" id="ARBA00023157"/>
    </source>
</evidence>
<dbReference type="Gene3D" id="2.10.70.10">
    <property type="entry name" value="Complement Module, domain 1"/>
    <property type="match status" value="1"/>
</dbReference>
<dbReference type="PROSITE" id="PS50923">
    <property type="entry name" value="SUSHI"/>
    <property type="match status" value="1"/>
</dbReference>
<evidence type="ECO:0000256" key="1">
    <source>
        <dbReference type="ARBA" id="ARBA00022729"/>
    </source>
</evidence>
<comment type="caution">
    <text evidence="3">Lacks conserved residue(s) required for the propagation of feature annotation.</text>
</comment>
<dbReference type="OrthoDB" id="6114075at2759"/>
<dbReference type="InterPro" id="IPR016187">
    <property type="entry name" value="CTDL_fold"/>
</dbReference>
<keyword evidence="2 3" id="KW-1015">Disulfide bond</keyword>
<sequence length="340" mass="38820">MNFKKILLLLLVIQFTGMVYGLNMDDVCSADDDTCKKPNLSGVGMIEKGKCSLTGVLLRFRQLSLLECAKKCFITSKCTSINYRQNWKLCDLVKSDDDENEIADDSTCIRSNITTWQKSLAGKCAGYKCEEGKKCEFNPHDKSLKCVKAYCKGLPNTPNATVDERFGLRRNLDTGNKYKCKKDYKMEGNPFAVCQSPGHWKVLFNCTTKAMCRTVGYTYDKSTTTCIKLVKYPKSYWEDARETCRLEPRGDLVSITTKEKWDFIIKYLQAADVVSETVWIGLKEKRWMNGDDFTNVLGIFGSLSNDFLKKPYGRIKNNLLDDHDGEPRHDHMFLCEILMA</sequence>
<feature type="signal peptide" evidence="4">
    <location>
        <begin position="1"/>
        <end position="21"/>
    </location>
</feature>
<dbReference type="EMBL" id="UYJE01001875">
    <property type="protein sequence ID" value="VDI05993.1"/>
    <property type="molecule type" value="Genomic_DNA"/>
</dbReference>
<evidence type="ECO:0000259" key="6">
    <source>
        <dbReference type="PROSITE" id="PS50923"/>
    </source>
</evidence>
<reference evidence="7" key="1">
    <citation type="submission" date="2018-11" db="EMBL/GenBank/DDBJ databases">
        <authorList>
            <person name="Alioto T."/>
            <person name="Alioto T."/>
        </authorList>
    </citation>
    <scope>NUCLEOTIDE SEQUENCE</scope>
</reference>
<dbReference type="SMART" id="SM00034">
    <property type="entry name" value="CLECT"/>
    <property type="match status" value="1"/>
</dbReference>
<dbReference type="AlphaFoldDB" id="A0A8B6CKK0"/>
<comment type="caution">
    <text evidence="7">The sequence shown here is derived from an EMBL/GenBank/DDBJ whole genome shotgun (WGS) entry which is preliminary data.</text>
</comment>
<dbReference type="InterPro" id="IPR001304">
    <property type="entry name" value="C-type_lectin-like"/>
</dbReference>
<keyword evidence="1 4" id="KW-0732">Signal</keyword>
<dbReference type="Pfam" id="PF00024">
    <property type="entry name" value="PAN_1"/>
    <property type="match status" value="1"/>
</dbReference>
<keyword evidence="8" id="KW-1185">Reference proteome</keyword>
<dbReference type="Gene3D" id="3.10.100.10">
    <property type="entry name" value="Mannose-Binding Protein A, subunit A"/>
    <property type="match status" value="1"/>
</dbReference>
<accession>A0A8B6CKK0</accession>
<dbReference type="PROSITE" id="PS50041">
    <property type="entry name" value="C_TYPE_LECTIN_2"/>
    <property type="match status" value="1"/>
</dbReference>
<name>A0A8B6CKK0_MYTGA</name>
<evidence type="ECO:0000313" key="8">
    <source>
        <dbReference type="Proteomes" id="UP000596742"/>
    </source>
</evidence>
<dbReference type="InterPro" id="IPR035976">
    <property type="entry name" value="Sushi/SCR/CCP_sf"/>
</dbReference>
<keyword evidence="3" id="KW-0768">Sushi</keyword>
<dbReference type="InterPro" id="IPR000436">
    <property type="entry name" value="Sushi_SCR_CCP_dom"/>
</dbReference>
<dbReference type="SUPFAM" id="SSF56436">
    <property type="entry name" value="C-type lectin-like"/>
    <property type="match status" value="1"/>
</dbReference>